<keyword evidence="7" id="KW-0560">Oxidoreductase</keyword>
<evidence type="ECO:0008006" key="12">
    <source>
        <dbReference type="Google" id="ProtNLM"/>
    </source>
</evidence>
<dbReference type="InterPro" id="IPR050529">
    <property type="entry name" value="CYP450_sterol_14alpha_dmase"/>
</dbReference>
<dbReference type="InterPro" id="IPR002403">
    <property type="entry name" value="Cyt_P450_E_grp-IV"/>
</dbReference>
<dbReference type="eggNOG" id="KOG0684">
    <property type="taxonomic scope" value="Eukaryota"/>
</dbReference>
<dbReference type="InterPro" id="IPR036396">
    <property type="entry name" value="Cyt_P450_sf"/>
</dbReference>
<keyword evidence="9" id="KW-0472">Membrane</keyword>
<dbReference type="GO" id="GO:0020037">
    <property type="term" value="F:heme binding"/>
    <property type="evidence" value="ECO:0007669"/>
    <property type="project" value="InterPro"/>
</dbReference>
<evidence type="ECO:0000256" key="5">
    <source>
        <dbReference type="ARBA" id="ARBA00023004"/>
    </source>
</evidence>
<accession>R4XJT4</accession>
<evidence type="ECO:0000256" key="7">
    <source>
        <dbReference type="RuleBase" id="RU000461"/>
    </source>
</evidence>
<keyword evidence="7" id="KW-0503">Monooxygenase</keyword>
<organism evidence="10 11">
    <name type="scientific">Taphrina deformans (strain PYCC 5710 / ATCC 11124 / CBS 356.35 / IMI 108563 / JCM 9778 / NBRC 8474)</name>
    <name type="common">Peach leaf curl fungus</name>
    <name type="synonym">Lalaria deformans</name>
    <dbReference type="NCBI Taxonomy" id="1097556"/>
    <lineage>
        <taxon>Eukaryota</taxon>
        <taxon>Fungi</taxon>
        <taxon>Dikarya</taxon>
        <taxon>Ascomycota</taxon>
        <taxon>Taphrinomycotina</taxon>
        <taxon>Taphrinomycetes</taxon>
        <taxon>Taphrinales</taxon>
        <taxon>Taphrinaceae</taxon>
        <taxon>Taphrina</taxon>
    </lineage>
</organism>
<feature type="transmembrane region" description="Helical" evidence="9">
    <location>
        <begin position="55"/>
        <end position="76"/>
    </location>
</feature>
<evidence type="ECO:0000313" key="11">
    <source>
        <dbReference type="Proteomes" id="UP000013776"/>
    </source>
</evidence>
<dbReference type="PANTHER" id="PTHR24304:SF2">
    <property type="entry name" value="24-HYDROXYCHOLESTEROL 7-ALPHA-HYDROXYLASE"/>
    <property type="match status" value="1"/>
</dbReference>
<comment type="cofactor">
    <cofactor evidence="1 6">
        <name>heme</name>
        <dbReference type="ChEBI" id="CHEBI:30413"/>
    </cofactor>
</comment>
<evidence type="ECO:0000256" key="3">
    <source>
        <dbReference type="ARBA" id="ARBA00022617"/>
    </source>
</evidence>
<dbReference type="SUPFAM" id="SSF48264">
    <property type="entry name" value="Cytochrome P450"/>
    <property type="match status" value="1"/>
</dbReference>
<keyword evidence="3 6" id="KW-0349">Heme</keyword>
<evidence type="ECO:0000256" key="8">
    <source>
        <dbReference type="SAM" id="MobiDB-lite"/>
    </source>
</evidence>
<keyword evidence="11" id="KW-1185">Reference proteome</keyword>
<keyword evidence="9" id="KW-0812">Transmembrane</keyword>
<dbReference type="AlphaFoldDB" id="R4XJT4"/>
<dbReference type="PRINTS" id="PR00465">
    <property type="entry name" value="EP450IV"/>
</dbReference>
<keyword evidence="5 6" id="KW-0408">Iron</keyword>
<evidence type="ECO:0000256" key="4">
    <source>
        <dbReference type="ARBA" id="ARBA00022723"/>
    </source>
</evidence>
<dbReference type="GO" id="GO:0008395">
    <property type="term" value="F:steroid hydroxylase activity"/>
    <property type="evidence" value="ECO:0007669"/>
    <property type="project" value="TreeGrafter"/>
</dbReference>
<feature type="binding site" description="axial binding residue" evidence="6">
    <location>
        <position position="469"/>
    </location>
    <ligand>
        <name>heme</name>
        <dbReference type="ChEBI" id="CHEBI:30413"/>
    </ligand>
    <ligandPart>
        <name>Fe</name>
        <dbReference type="ChEBI" id="CHEBI:18248"/>
    </ligandPart>
</feature>
<feature type="region of interest" description="Disordered" evidence="8">
    <location>
        <begin position="503"/>
        <end position="529"/>
    </location>
</feature>
<dbReference type="Gene3D" id="1.10.630.10">
    <property type="entry name" value="Cytochrome P450"/>
    <property type="match status" value="1"/>
</dbReference>
<name>R4XJT4_TAPDE</name>
<evidence type="ECO:0000256" key="2">
    <source>
        <dbReference type="ARBA" id="ARBA00010617"/>
    </source>
</evidence>
<dbReference type="Pfam" id="PF00067">
    <property type="entry name" value="p450"/>
    <property type="match status" value="2"/>
</dbReference>
<proteinExistence type="inferred from homology"/>
<dbReference type="GO" id="GO:0005506">
    <property type="term" value="F:iron ion binding"/>
    <property type="evidence" value="ECO:0007669"/>
    <property type="project" value="InterPro"/>
</dbReference>
<dbReference type="PANTHER" id="PTHR24304">
    <property type="entry name" value="CYTOCHROME P450 FAMILY 7"/>
    <property type="match status" value="1"/>
</dbReference>
<keyword evidence="9" id="KW-1133">Transmembrane helix</keyword>
<evidence type="ECO:0000313" key="10">
    <source>
        <dbReference type="EMBL" id="CCG84698.1"/>
    </source>
</evidence>
<dbReference type="VEuPathDB" id="FungiDB:TAPDE_005209"/>
<comment type="caution">
    <text evidence="10">The sequence shown here is derived from an EMBL/GenBank/DDBJ whole genome shotgun (WGS) entry which is preliminary data.</text>
</comment>
<dbReference type="OrthoDB" id="3366823at2759"/>
<evidence type="ECO:0000256" key="9">
    <source>
        <dbReference type="SAM" id="Phobius"/>
    </source>
</evidence>
<feature type="transmembrane region" description="Helical" evidence="9">
    <location>
        <begin position="20"/>
        <end position="43"/>
    </location>
</feature>
<comment type="similarity">
    <text evidence="2 7">Belongs to the cytochrome P450 family.</text>
</comment>
<evidence type="ECO:0000256" key="1">
    <source>
        <dbReference type="ARBA" id="ARBA00001971"/>
    </source>
</evidence>
<protein>
    <recommendedName>
        <fullName evidence="12">Cytochrome P450</fullName>
    </recommendedName>
</protein>
<gene>
    <name evidence="10" type="ORF">TAPDE_005209</name>
</gene>
<dbReference type="STRING" id="1097556.R4XJT4"/>
<sequence length="529" mass="59217">MTILSNRLSTMSHLFPDALAIPPLTAPSSLVLTVVLVLVALAVHQWPTRREGSPPLVRGLPIIGVLPWLLDTHAYFLSLMARKGPIFTLSVWTYRIHVILDPRAVPSVLSSESALSFREIERWIDDSFFNYPASVTAHDDLEFRALEGTARAHLVGKASLKDLTETYLDVLHDLLEQQAFPHDEDDDDDDEDGDGKGKGGWIEVELFDWVRRLVFTASSKALFGPNFPATEVMDVYWNFEASLSEFLFLPSLLLGRQRRVRDRLHRLLATHVETHSGFPGCSSMIRDRVRLGREFGYSSLDIAKTNVDILFALQANATPMAFWSLAHLLTATEPYLSPALLSLSVPHQQHQPEQDYSDAHTYRSRILTALDDPSTTAVYEECLRLHAHASLLRKCTRATTVGGFVVLPGDLAVVPVATLHHAPGIWHRPSDFLPDRFGAYSDGRHRTPEAQDLRKAQVLVPFGGGVHYCPGRHFAKVEIMALTLSALDLFEMEALDPLPSGWDPRRYGSGTQQPIAKMRVRMRRKRASS</sequence>
<feature type="compositionally biased region" description="Basic residues" evidence="8">
    <location>
        <begin position="518"/>
        <end position="529"/>
    </location>
</feature>
<dbReference type="PROSITE" id="PS00086">
    <property type="entry name" value="CYTOCHROME_P450"/>
    <property type="match status" value="1"/>
</dbReference>
<reference evidence="10 11" key="1">
    <citation type="journal article" date="2013" name="MBio">
        <title>Genome sequencing of the plant pathogen Taphrina deformans, the causal agent of peach leaf curl.</title>
        <authorList>
            <person name="Cisse O.H."/>
            <person name="Almeida J.M.G.C.F."/>
            <person name="Fonseca A."/>
            <person name="Kumar A.A."/>
            <person name="Salojaervi J."/>
            <person name="Overmyer K."/>
            <person name="Hauser P.M."/>
            <person name="Pagni M."/>
        </authorList>
    </citation>
    <scope>NUCLEOTIDE SEQUENCE [LARGE SCALE GENOMIC DNA]</scope>
    <source>
        <strain evidence="11">PYCC 5710 / ATCC 11124 / CBS 356.35 / IMI 108563 / JCM 9778 / NBRC 8474</strain>
    </source>
</reference>
<dbReference type="Proteomes" id="UP000013776">
    <property type="component" value="Unassembled WGS sequence"/>
</dbReference>
<dbReference type="InterPro" id="IPR017972">
    <property type="entry name" value="Cyt_P450_CS"/>
</dbReference>
<dbReference type="GO" id="GO:0016705">
    <property type="term" value="F:oxidoreductase activity, acting on paired donors, with incorporation or reduction of molecular oxygen"/>
    <property type="evidence" value="ECO:0007669"/>
    <property type="project" value="InterPro"/>
</dbReference>
<evidence type="ECO:0000256" key="6">
    <source>
        <dbReference type="PIRSR" id="PIRSR602403-1"/>
    </source>
</evidence>
<keyword evidence="4 6" id="KW-0479">Metal-binding</keyword>
<dbReference type="EMBL" id="CAHR02000289">
    <property type="protein sequence ID" value="CCG84698.1"/>
    <property type="molecule type" value="Genomic_DNA"/>
</dbReference>
<dbReference type="InterPro" id="IPR001128">
    <property type="entry name" value="Cyt_P450"/>
</dbReference>